<comment type="caution">
    <text evidence="1">The sequence shown here is derived from an EMBL/GenBank/DDBJ whole genome shotgun (WGS) entry which is preliminary data.</text>
</comment>
<keyword evidence="2" id="KW-1185">Reference proteome</keyword>
<gene>
    <name evidence="1" type="ORF">ACFFR3_34335</name>
</gene>
<evidence type="ECO:0000313" key="2">
    <source>
        <dbReference type="Proteomes" id="UP001589568"/>
    </source>
</evidence>
<dbReference type="Proteomes" id="UP001589568">
    <property type="component" value="Unassembled WGS sequence"/>
</dbReference>
<proteinExistence type="predicted"/>
<dbReference type="EMBL" id="JBHMCF010000038">
    <property type="protein sequence ID" value="MFB9474602.1"/>
    <property type="molecule type" value="Genomic_DNA"/>
</dbReference>
<name>A0ABV5NWI3_9ACTN</name>
<reference evidence="1 2" key="1">
    <citation type="submission" date="2024-09" db="EMBL/GenBank/DDBJ databases">
        <authorList>
            <person name="Sun Q."/>
            <person name="Mori K."/>
        </authorList>
    </citation>
    <scope>NUCLEOTIDE SEQUENCE [LARGE SCALE GENOMIC DNA]</scope>
    <source>
        <strain evidence="1 2">JCM 3324</strain>
    </source>
</reference>
<protein>
    <submittedName>
        <fullName evidence="1">Uncharacterized protein</fullName>
    </submittedName>
</protein>
<organism evidence="1 2">
    <name type="scientific">Nonomuraea salmonea</name>
    <dbReference type="NCBI Taxonomy" id="46181"/>
    <lineage>
        <taxon>Bacteria</taxon>
        <taxon>Bacillati</taxon>
        <taxon>Actinomycetota</taxon>
        <taxon>Actinomycetes</taxon>
        <taxon>Streptosporangiales</taxon>
        <taxon>Streptosporangiaceae</taxon>
        <taxon>Nonomuraea</taxon>
    </lineage>
</organism>
<accession>A0ABV5NWI3</accession>
<sequence length="127" mass="12630">MTDGRPRLDERAVAGHLELLDELLSELESASGPTADLALDALATLAGVYGEALARIAERVVAAAPEVGAALADDVLLAHLFVLHGVSVGAAQGSGAAAQGSAAAAGRAAFIPLDALTRRPATSRAAP</sequence>
<dbReference type="RefSeq" id="WP_345392742.1">
    <property type="nucleotide sequence ID" value="NZ_BAAAXS010000001.1"/>
</dbReference>
<evidence type="ECO:0000313" key="1">
    <source>
        <dbReference type="EMBL" id="MFB9474602.1"/>
    </source>
</evidence>